<dbReference type="Gene3D" id="3.90.1150.10">
    <property type="entry name" value="Aspartate Aminotransferase, domain 1"/>
    <property type="match status" value="1"/>
</dbReference>
<keyword evidence="7" id="KW-0093">Biotin biosynthesis</keyword>
<dbReference type="OrthoDB" id="9807157at2"/>
<dbReference type="STRING" id="1156395.DBT_1744"/>
<dbReference type="GO" id="GO:0008710">
    <property type="term" value="F:8-amino-7-oxononanoate synthase activity"/>
    <property type="evidence" value="ECO:0007669"/>
    <property type="project" value="UniProtKB-EC"/>
</dbReference>
<comment type="similarity">
    <text evidence="3">Belongs to the class-II pyridoxal-phosphate-dependent aminotransferase family. BioF subfamily.</text>
</comment>
<comment type="subunit">
    <text evidence="4">Homodimer.</text>
</comment>
<dbReference type="Proteomes" id="UP000093080">
    <property type="component" value="Unassembled WGS sequence"/>
</dbReference>
<dbReference type="InterPro" id="IPR001917">
    <property type="entry name" value="Aminotrans_II_pyridoxalP_BS"/>
</dbReference>
<dbReference type="InterPro" id="IPR004839">
    <property type="entry name" value="Aminotransferase_I/II_large"/>
</dbReference>
<evidence type="ECO:0000313" key="15">
    <source>
        <dbReference type="Proteomes" id="UP000093080"/>
    </source>
</evidence>
<keyword evidence="8 12" id="KW-0663">Pyridoxal phosphate</keyword>
<name>A0A1B9F4R6_9BACT</name>
<dbReference type="Gene3D" id="3.40.640.10">
    <property type="entry name" value="Type I PLP-dependent aspartate aminotransferase-like (Major domain)"/>
    <property type="match status" value="1"/>
</dbReference>
<evidence type="ECO:0000313" key="14">
    <source>
        <dbReference type="EMBL" id="OCC14949.1"/>
    </source>
</evidence>
<gene>
    <name evidence="14" type="ORF">DBT_1744</name>
</gene>
<reference evidence="14 15" key="1">
    <citation type="submission" date="2016-06" db="EMBL/GenBank/DDBJ databases">
        <title>Respiratory ammonification of nitrate coupled to the oxidation of elemental sulfur in deep-sea autotrophic thermophilic bacteria.</title>
        <authorList>
            <person name="Slobodkina G.B."/>
            <person name="Mardanov A.V."/>
            <person name="Ravin N.V."/>
            <person name="Frolova A.A."/>
            <person name="Viryasiv M.B."/>
            <person name="Chernyh N.A."/>
            <person name="Bonch-Osmolovskaya E.A."/>
            <person name="Slobodkin A.I."/>
        </authorList>
    </citation>
    <scope>NUCLEOTIDE SEQUENCE [LARGE SCALE GENOMIC DNA]</scope>
    <source>
        <strain evidence="14 15">S69</strain>
    </source>
</reference>
<keyword evidence="15" id="KW-1185">Reference proteome</keyword>
<sequence>MFEDELNKIAAYQGLRKVEPFEYRKGPEILINGRRFLDFSSNDYLGLSQDPFLKQKIGSVFETVGMGSGGSRLLGGANSLFEQLEYELSESIGKEASLVFGTGYLANLGVMTALSQKKKTIFFMDRLCHASIIDGVLLSGSHFFRFRHNDPDHLERLLREKSQTGKRNVVVIESLYSMDGDLAPIEDIIELKKRYDFILVVDEAHAIGVLGKEGRGAIEDRTREAVDIIVGTFGKALGGYGAFCLTSKVIRELLVNKARSFIFSTALPIPVVAWNLEALRFMKGLDDRRKRLSELSEDLREFVKNDLGFTTPGQAQIVPVIVGENETTLRAQNALRDHGIYLRAIRPPTVPKGTSRLRISLSSVHSKETLSRLKDALRSVEF</sequence>
<dbReference type="RefSeq" id="WP_067619064.1">
    <property type="nucleotide sequence ID" value="NZ_MAGO01000008.1"/>
</dbReference>
<evidence type="ECO:0000256" key="7">
    <source>
        <dbReference type="ARBA" id="ARBA00022756"/>
    </source>
</evidence>
<dbReference type="PROSITE" id="PS00599">
    <property type="entry name" value="AA_TRANSFER_CLASS_2"/>
    <property type="match status" value="1"/>
</dbReference>
<dbReference type="AlphaFoldDB" id="A0A1B9F4R6"/>
<dbReference type="Pfam" id="PF00155">
    <property type="entry name" value="Aminotran_1_2"/>
    <property type="match status" value="1"/>
</dbReference>
<comment type="cofactor">
    <cofactor evidence="1 12">
        <name>pyridoxal 5'-phosphate</name>
        <dbReference type="ChEBI" id="CHEBI:597326"/>
    </cofactor>
</comment>
<feature type="domain" description="Aminotransferase class I/classII large" evidence="13">
    <location>
        <begin position="36"/>
        <end position="376"/>
    </location>
</feature>
<dbReference type="GO" id="GO:0009102">
    <property type="term" value="P:biotin biosynthetic process"/>
    <property type="evidence" value="ECO:0007669"/>
    <property type="project" value="UniProtKB-KW"/>
</dbReference>
<evidence type="ECO:0000256" key="11">
    <source>
        <dbReference type="ARBA" id="ARBA00047715"/>
    </source>
</evidence>
<proteinExistence type="inferred from homology"/>
<dbReference type="EMBL" id="MAGO01000008">
    <property type="protein sequence ID" value="OCC14949.1"/>
    <property type="molecule type" value="Genomic_DNA"/>
</dbReference>
<comment type="catalytic activity">
    <reaction evidence="11">
        <text>6-carboxyhexanoyl-[ACP] + L-alanine + H(+) = (8S)-8-amino-7-oxononanoate + holo-[ACP] + CO2</text>
        <dbReference type="Rhea" id="RHEA:42288"/>
        <dbReference type="Rhea" id="RHEA-COMP:9685"/>
        <dbReference type="Rhea" id="RHEA-COMP:9955"/>
        <dbReference type="ChEBI" id="CHEBI:15378"/>
        <dbReference type="ChEBI" id="CHEBI:16526"/>
        <dbReference type="ChEBI" id="CHEBI:57972"/>
        <dbReference type="ChEBI" id="CHEBI:64479"/>
        <dbReference type="ChEBI" id="CHEBI:78846"/>
        <dbReference type="ChEBI" id="CHEBI:149468"/>
        <dbReference type="EC" id="2.3.1.47"/>
    </reaction>
</comment>
<protein>
    <recommendedName>
        <fullName evidence="5">8-amino-7-oxononanoate synthase</fullName>
        <ecNumber evidence="5">2.3.1.47</ecNumber>
    </recommendedName>
    <alternativeName>
        <fullName evidence="9">7-keto-8-amino-pelargonic acid synthase</fullName>
    </alternativeName>
    <alternativeName>
        <fullName evidence="10">8-amino-7-ketopelargonate synthase</fullName>
    </alternativeName>
</protein>
<dbReference type="PATRIC" id="fig|1156395.6.peg.1759"/>
<evidence type="ECO:0000256" key="10">
    <source>
        <dbReference type="ARBA" id="ARBA00033381"/>
    </source>
</evidence>
<comment type="pathway">
    <text evidence="2">Cofactor biosynthesis; biotin biosynthesis.</text>
</comment>
<dbReference type="PANTHER" id="PTHR13693">
    <property type="entry name" value="CLASS II AMINOTRANSFERASE/8-AMINO-7-OXONONANOATE SYNTHASE"/>
    <property type="match status" value="1"/>
</dbReference>
<evidence type="ECO:0000256" key="12">
    <source>
        <dbReference type="RuleBase" id="RU003693"/>
    </source>
</evidence>
<evidence type="ECO:0000256" key="4">
    <source>
        <dbReference type="ARBA" id="ARBA00011738"/>
    </source>
</evidence>
<dbReference type="InterPro" id="IPR015421">
    <property type="entry name" value="PyrdxlP-dep_Trfase_major"/>
</dbReference>
<comment type="caution">
    <text evidence="14">The sequence shown here is derived from an EMBL/GenBank/DDBJ whole genome shotgun (WGS) entry which is preliminary data.</text>
</comment>
<dbReference type="EC" id="2.3.1.47" evidence="5"/>
<evidence type="ECO:0000256" key="5">
    <source>
        <dbReference type="ARBA" id="ARBA00013187"/>
    </source>
</evidence>
<dbReference type="InterPro" id="IPR050087">
    <property type="entry name" value="AON_synthase_class-II"/>
</dbReference>
<dbReference type="InterPro" id="IPR015422">
    <property type="entry name" value="PyrdxlP-dep_Trfase_small"/>
</dbReference>
<evidence type="ECO:0000256" key="1">
    <source>
        <dbReference type="ARBA" id="ARBA00001933"/>
    </source>
</evidence>
<evidence type="ECO:0000259" key="13">
    <source>
        <dbReference type="Pfam" id="PF00155"/>
    </source>
</evidence>
<dbReference type="GO" id="GO:0030170">
    <property type="term" value="F:pyridoxal phosphate binding"/>
    <property type="evidence" value="ECO:0007669"/>
    <property type="project" value="InterPro"/>
</dbReference>
<evidence type="ECO:0000256" key="8">
    <source>
        <dbReference type="ARBA" id="ARBA00022898"/>
    </source>
</evidence>
<dbReference type="InterPro" id="IPR015424">
    <property type="entry name" value="PyrdxlP-dep_Trfase"/>
</dbReference>
<evidence type="ECO:0000256" key="3">
    <source>
        <dbReference type="ARBA" id="ARBA00010008"/>
    </source>
</evidence>
<evidence type="ECO:0000256" key="2">
    <source>
        <dbReference type="ARBA" id="ARBA00004746"/>
    </source>
</evidence>
<evidence type="ECO:0000256" key="9">
    <source>
        <dbReference type="ARBA" id="ARBA00032610"/>
    </source>
</evidence>
<keyword evidence="6" id="KW-0808">Transferase</keyword>
<evidence type="ECO:0000256" key="6">
    <source>
        <dbReference type="ARBA" id="ARBA00022679"/>
    </source>
</evidence>
<dbReference type="SUPFAM" id="SSF53383">
    <property type="entry name" value="PLP-dependent transferases"/>
    <property type="match status" value="1"/>
</dbReference>
<dbReference type="PANTHER" id="PTHR13693:SF100">
    <property type="entry name" value="8-AMINO-7-OXONONANOATE SYNTHASE"/>
    <property type="match status" value="1"/>
</dbReference>
<accession>A0A1B9F4R6</accession>
<organism evidence="14 15">
    <name type="scientific">Dissulfuribacter thermophilus</name>
    <dbReference type="NCBI Taxonomy" id="1156395"/>
    <lineage>
        <taxon>Bacteria</taxon>
        <taxon>Pseudomonadati</taxon>
        <taxon>Thermodesulfobacteriota</taxon>
        <taxon>Dissulfuribacteria</taxon>
        <taxon>Dissulfuribacterales</taxon>
        <taxon>Dissulfuribacteraceae</taxon>
        <taxon>Dissulfuribacter</taxon>
    </lineage>
</organism>